<feature type="compositionally biased region" description="Low complexity" evidence="1">
    <location>
        <begin position="27"/>
        <end position="41"/>
    </location>
</feature>
<dbReference type="EMBL" id="JALLBG020000272">
    <property type="protein sequence ID" value="KAL3757150.1"/>
    <property type="molecule type" value="Genomic_DNA"/>
</dbReference>
<dbReference type="AlphaFoldDB" id="A0ABD3LZH2"/>
<dbReference type="Proteomes" id="UP001530293">
    <property type="component" value="Unassembled WGS sequence"/>
</dbReference>
<reference evidence="2 3" key="1">
    <citation type="submission" date="2024-10" db="EMBL/GenBank/DDBJ databases">
        <title>Updated reference genomes for cyclostephanoid diatoms.</title>
        <authorList>
            <person name="Roberts W.R."/>
            <person name="Alverson A.J."/>
        </authorList>
    </citation>
    <scope>NUCLEOTIDE SEQUENCE [LARGE SCALE GENOMIC DNA]</scope>
    <source>
        <strain evidence="2 3">AJA232-27</strain>
    </source>
</reference>
<feature type="compositionally biased region" description="Acidic residues" evidence="1">
    <location>
        <begin position="116"/>
        <end position="128"/>
    </location>
</feature>
<gene>
    <name evidence="2" type="ORF">ACHAWU_004582</name>
</gene>
<feature type="region of interest" description="Disordered" evidence="1">
    <location>
        <begin position="313"/>
        <end position="358"/>
    </location>
</feature>
<protein>
    <submittedName>
        <fullName evidence="2">Uncharacterized protein</fullName>
    </submittedName>
</protein>
<feature type="compositionally biased region" description="Basic and acidic residues" evidence="1">
    <location>
        <begin position="62"/>
        <end position="84"/>
    </location>
</feature>
<feature type="compositionally biased region" description="Polar residues" evidence="1">
    <location>
        <begin position="313"/>
        <end position="323"/>
    </location>
</feature>
<comment type="caution">
    <text evidence="2">The sequence shown here is derived from an EMBL/GenBank/DDBJ whole genome shotgun (WGS) entry which is preliminary data.</text>
</comment>
<evidence type="ECO:0000313" key="2">
    <source>
        <dbReference type="EMBL" id="KAL3757150.1"/>
    </source>
</evidence>
<proteinExistence type="predicted"/>
<feature type="compositionally biased region" description="Acidic residues" evidence="1">
    <location>
        <begin position="86"/>
        <end position="97"/>
    </location>
</feature>
<feature type="region of interest" description="Disordered" evidence="1">
    <location>
        <begin position="15"/>
        <end position="128"/>
    </location>
</feature>
<evidence type="ECO:0000313" key="3">
    <source>
        <dbReference type="Proteomes" id="UP001530293"/>
    </source>
</evidence>
<name>A0ABD3LZH2_9STRA</name>
<accession>A0ABD3LZH2</accession>
<organism evidence="2 3">
    <name type="scientific">Discostella pseudostelligera</name>
    <dbReference type="NCBI Taxonomy" id="259834"/>
    <lineage>
        <taxon>Eukaryota</taxon>
        <taxon>Sar</taxon>
        <taxon>Stramenopiles</taxon>
        <taxon>Ochrophyta</taxon>
        <taxon>Bacillariophyta</taxon>
        <taxon>Coscinodiscophyceae</taxon>
        <taxon>Thalassiosirophycidae</taxon>
        <taxon>Stephanodiscales</taxon>
        <taxon>Stephanodiscaceae</taxon>
        <taxon>Discostella</taxon>
    </lineage>
</organism>
<evidence type="ECO:0000256" key="1">
    <source>
        <dbReference type="SAM" id="MobiDB-lite"/>
    </source>
</evidence>
<keyword evidence="3" id="KW-1185">Reference proteome</keyword>
<feature type="compositionally biased region" description="Acidic residues" evidence="1">
    <location>
        <begin position="15"/>
        <end position="26"/>
    </location>
</feature>
<sequence>MSSINNADIFDEEELLAIANDSDDDSSGGSSSSSSSASASSPHVEERVQSKSKSLPLLEENATDKINERHNQSQHESITKHMSDESSSDDDDDDDGFLESWLDAENAKKKNAVPAEVEESQVEESDEVVQDEVVLTHVNKKATIESEHNGDESKKNIDVPNESRTELQLGTSVLNWISGRGRKTNKNSRSKLYESDGSNVGLVAIERTHEDDKPLQSTTILRLTTTNLRKRMRAGASDTITATLEEDSSYNKKCSPDTPKKCIGQAAFPTKTDGAMSLSDGAMVDCLAIYDRRRRCYVLEIVDCVVTELKPSSENNDVAATSTRNKRTTDGAKLATKSPNEHDELDRNAAAGKLIDPRSSTKRADYQIKLLKRKWQK</sequence>